<protein>
    <recommendedName>
        <fullName evidence="5">Heavy metal transporter</fullName>
    </recommendedName>
</protein>
<evidence type="ECO:0000256" key="1">
    <source>
        <dbReference type="SAM" id="MobiDB-lite"/>
    </source>
</evidence>
<sequence length="367" mass="39817">MPFRRKSNPGDREFDGLYDTHTDQGRDDDGLEDDYPHYSDDSDHSEHYEHYEYDDADYDEDDRHPADSLGFGDDDYAAEEHKPRGPLRRTLGCLIPIAIIGGIAYGGYAAYQHLVNNFGSPSCKVAANGFDYQWDPEQTANAATIVDVGVFKKGLPARAATVATTTALQESKLRNLTYGDLDSLGLFQQRPSQGWGTADQIQDPVYASGSFYNALTKIPSWQTLSIGAAAQEVQRSGYPDAYNDHETQGETITAVMTGAAKEGVGCRLDPAKSAKTPQQVVTELQTQSALVARAGDGSVTYTGSSPATAWAVASWAVAHADADGIQTVTVGNRSWERHRGKDGWTWRDAGQPTSGGTTVRIDLAQPK</sequence>
<keyword evidence="2" id="KW-0472">Membrane</keyword>
<keyword evidence="2" id="KW-0812">Transmembrane</keyword>
<comment type="caution">
    <text evidence="3">The sequence shown here is derived from an EMBL/GenBank/DDBJ whole genome shotgun (WGS) entry which is preliminary data.</text>
</comment>
<evidence type="ECO:0000313" key="4">
    <source>
        <dbReference type="Proteomes" id="UP000557772"/>
    </source>
</evidence>
<keyword evidence="4" id="KW-1185">Reference proteome</keyword>
<keyword evidence="2" id="KW-1133">Transmembrane helix</keyword>
<dbReference type="EMBL" id="JABENB010000001">
    <property type="protein sequence ID" value="NNG39151.1"/>
    <property type="molecule type" value="Genomic_DNA"/>
</dbReference>
<dbReference type="RefSeq" id="WP_171153655.1">
    <property type="nucleotide sequence ID" value="NZ_JABENB010000001.1"/>
</dbReference>
<name>A0A849AIJ5_9MICO</name>
<feature type="transmembrane region" description="Helical" evidence="2">
    <location>
        <begin position="91"/>
        <end position="111"/>
    </location>
</feature>
<reference evidence="3 4" key="1">
    <citation type="submission" date="2020-05" db="EMBL/GenBank/DDBJ databases">
        <title>Flexivirga sp. ID2601S isolated from air conditioner.</title>
        <authorList>
            <person name="Kim D.H."/>
        </authorList>
    </citation>
    <scope>NUCLEOTIDE SEQUENCE [LARGE SCALE GENOMIC DNA]</scope>
    <source>
        <strain evidence="3 4">ID2601S</strain>
    </source>
</reference>
<feature type="region of interest" description="Disordered" evidence="1">
    <location>
        <begin position="1"/>
        <end position="83"/>
    </location>
</feature>
<evidence type="ECO:0008006" key="5">
    <source>
        <dbReference type="Google" id="ProtNLM"/>
    </source>
</evidence>
<evidence type="ECO:0000313" key="3">
    <source>
        <dbReference type="EMBL" id="NNG39151.1"/>
    </source>
</evidence>
<organism evidence="3 4">
    <name type="scientific">Flexivirga aerilata</name>
    <dbReference type="NCBI Taxonomy" id="1656889"/>
    <lineage>
        <taxon>Bacteria</taxon>
        <taxon>Bacillati</taxon>
        <taxon>Actinomycetota</taxon>
        <taxon>Actinomycetes</taxon>
        <taxon>Micrococcales</taxon>
        <taxon>Dermacoccaceae</taxon>
        <taxon>Flexivirga</taxon>
    </lineage>
</organism>
<proteinExistence type="predicted"/>
<evidence type="ECO:0000256" key="2">
    <source>
        <dbReference type="SAM" id="Phobius"/>
    </source>
</evidence>
<dbReference type="Proteomes" id="UP000557772">
    <property type="component" value="Unassembled WGS sequence"/>
</dbReference>
<dbReference type="AlphaFoldDB" id="A0A849AIJ5"/>
<gene>
    <name evidence="3" type="ORF">HJ588_07675</name>
</gene>
<feature type="compositionally biased region" description="Basic and acidic residues" evidence="1">
    <location>
        <begin position="8"/>
        <end position="53"/>
    </location>
</feature>
<accession>A0A849AIJ5</accession>